<keyword evidence="2" id="KW-1185">Reference proteome</keyword>
<sequence>MALAPTADLITVREVLAKFEAEFATVAEAVENGEFALWVGSGISHLAPSLGDLIEKAFDYLRERAADPLTTATYMPALEEALGLVQIDPGTVLAQIGQPLATWPEHDAIINGLWNQYSRVLDIPIAGMPSDFILWDAIDVREAFANPAPPAAEHLCTAILILEGAVQEIASANWDGFIEAAVERLSGGVRGMLQVIVDPNQLRGPAGRARLLKFHGCIIHATREPAVFRRFLTGSYTQIMGWPQSHDFAAMCQAMVGLATSHKTMVLGLSIQDNNLQTLFSRAEAIHAWPWPSAPAAAAHIFCEDTIRPGQRDVLRLSYGAAYNHNPAAMHDATLLRAWGEKVLIALVLKLLTDKLAHLVDLTLAPLGKGAIAAALIPLLGELRDDIADLAVPPPGGRSRTPFVNTAIAIWSRLLAIFRAGALPANADAYEALCASTPNLMAADQNAIGMGLGRLGLALGLLQGGRTAGLWELRAPVSAALDAGAMTARAARPDGVDRPLFLVKSATEAISLKSQGAFANDNAIVVHADHVWQQLAGGASSARRVRAAPGRTGHVGETHVSLGALLDRCGDAATLQREFVAEMML</sequence>
<gene>
    <name evidence="1" type="ORF">GL286_16990</name>
</gene>
<dbReference type="Proteomes" id="UP000478183">
    <property type="component" value="Unassembled WGS sequence"/>
</dbReference>
<dbReference type="Pfam" id="PF13289">
    <property type="entry name" value="SIR2_2"/>
    <property type="match status" value="1"/>
</dbReference>
<evidence type="ECO:0000313" key="2">
    <source>
        <dbReference type="Proteomes" id="UP000478183"/>
    </source>
</evidence>
<evidence type="ECO:0000313" key="1">
    <source>
        <dbReference type="EMBL" id="MTH79416.1"/>
    </source>
</evidence>
<dbReference type="OrthoDB" id="9148542at2"/>
<comment type="caution">
    <text evidence="1">The sequence shown here is derived from an EMBL/GenBank/DDBJ whole genome shotgun (WGS) entry which is preliminary data.</text>
</comment>
<protein>
    <submittedName>
        <fullName evidence="1">Uncharacterized protein</fullName>
    </submittedName>
</protein>
<name>A0A6L6JD24_9RHOB</name>
<dbReference type="AlphaFoldDB" id="A0A6L6JD24"/>
<accession>A0A6L6JD24</accession>
<proteinExistence type="predicted"/>
<organism evidence="1 2">
    <name type="scientific">Paracoccus aestuariivivens</name>
    <dbReference type="NCBI Taxonomy" id="1820333"/>
    <lineage>
        <taxon>Bacteria</taxon>
        <taxon>Pseudomonadati</taxon>
        <taxon>Pseudomonadota</taxon>
        <taxon>Alphaproteobacteria</taxon>
        <taxon>Rhodobacterales</taxon>
        <taxon>Paracoccaceae</taxon>
        <taxon>Paracoccus</taxon>
    </lineage>
</organism>
<dbReference type="RefSeq" id="WP_155096775.1">
    <property type="nucleotide sequence ID" value="NZ_WMIE01000015.1"/>
</dbReference>
<reference evidence="1 2" key="1">
    <citation type="submission" date="2019-11" db="EMBL/GenBank/DDBJ databases">
        <authorList>
            <person name="Dong K."/>
        </authorList>
    </citation>
    <scope>NUCLEOTIDE SEQUENCE [LARGE SCALE GENOMIC DNA]</scope>
    <source>
        <strain evidence="1 2">NBRC 111993</strain>
    </source>
</reference>
<dbReference type="EMBL" id="WMIE01000015">
    <property type="protein sequence ID" value="MTH79416.1"/>
    <property type="molecule type" value="Genomic_DNA"/>
</dbReference>